<feature type="transmembrane region" description="Helical" evidence="8">
    <location>
        <begin position="93"/>
        <end position="113"/>
    </location>
</feature>
<keyword evidence="4" id="KW-1003">Cell membrane</keyword>
<evidence type="ECO:0000256" key="5">
    <source>
        <dbReference type="ARBA" id="ARBA00022692"/>
    </source>
</evidence>
<evidence type="ECO:0000256" key="1">
    <source>
        <dbReference type="ARBA" id="ARBA00004651"/>
    </source>
</evidence>
<keyword evidence="10" id="KW-1185">Reference proteome</keyword>
<feature type="transmembrane region" description="Helical" evidence="8">
    <location>
        <begin position="145"/>
        <end position="169"/>
    </location>
</feature>
<feature type="transmembrane region" description="Helical" evidence="8">
    <location>
        <begin position="278"/>
        <end position="297"/>
    </location>
</feature>
<reference evidence="9 10" key="1">
    <citation type="submission" date="2020-05" db="EMBL/GenBank/DDBJ databases">
        <authorList>
            <person name="Niu N."/>
        </authorList>
    </citation>
    <scope>NUCLEOTIDE SEQUENCE [LARGE SCALE GENOMIC DNA]</scope>
    <source>
        <strain evidence="9 10">LMG10982</strain>
    </source>
</reference>
<comment type="subcellular location">
    <subcellularLocation>
        <location evidence="1">Cell membrane</location>
        <topology evidence="1">Multi-pass membrane protein</topology>
    </subcellularLocation>
</comment>
<evidence type="ECO:0000313" key="9">
    <source>
        <dbReference type="EMBL" id="NOL49164.1"/>
    </source>
</evidence>
<dbReference type="Gene3D" id="1.10.3470.10">
    <property type="entry name" value="ABC transporter involved in vitamin B12 uptake, BtuC"/>
    <property type="match status" value="1"/>
</dbReference>
<dbReference type="FunFam" id="1.10.3470.10:FF:000001">
    <property type="entry name" value="Vitamin B12 ABC transporter permease BtuC"/>
    <property type="match status" value="1"/>
</dbReference>
<keyword evidence="3" id="KW-0813">Transport</keyword>
<dbReference type="InterPro" id="IPR037294">
    <property type="entry name" value="ABC_BtuC-like"/>
</dbReference>
<feature type="transmembrane region" description="Helical" evidence="8">
    <location>
        <begin position="309"/>
        <end position="326"/>
    </location>
</feature>
<accession>A0A7Y4L919</accession>
<evidence type="ECO:0000256" key="8">
    <source>
        <dbReference type="SAM" id="Phobius"/>
    </source>
</evidence>
<dbReference type="SUPFAM" id="SSF81345">
    <property type="entry name" value="ABC transporter involved in vitamin B12 uptake, BtuC"/>
    <property type="match status" value="1"/>
</dbReference>
<evidence type="ECO:0000313" key="10">
    <source>
        <dbReference type="Proteomes" id="UP000541421"/>
    </source>
</evidence>
<dbReference type="Proteomes" id="UP000541421">
    <property type="component" value="Unassembled WGS sequence"/>
</dbReference>
<evidence type="ECO:0000256" key="6">
    <source>
        <dbReference type="ARBA" id="ARBA00022989"/>
    </source>
</evidence>
<evidence type="ECO:0000256" key="4">
    <source>
        <dbReference type="ARBA" id="ARBA00022475"/>
    </source>
</evidence>
<feature type="transmembrane region" description="Helical" evidence="8">
    <location>
        <begin position="65"/>
        <end position="86"/>
    </location>
</feature>
<proteinExistence type="inferred from homology"/>
<dbReference type="Pfam" id="PF01032">
    <property type="entry name" value="FecCD"/>
    <property type="match status" value="1"/>
</dbReference>
<comment type="caution">
    <text evidence="9">The sequence shown here is derived from an EMBL/GenBank/DDBJ whole genome shotgun (WGS) entry which is preliminary data.</text>
</comment>
<name>A0A7Y4L919_9BURK</name>
<dbReference type="GO" id="GO:0022857">
    <property type="term" value="F:transmembrane transporter activity"/>
    <property type="evidence" value="ECO:0007669"/>
    <property type="project" value="InterPro"/>
</dbReference>
<dbReference type="EMBL" id="JABGBO010000003">
    <property type="protein sequence ID" value="NOL49164.1"/>
    <property type="molecule type" value="Genomic_DNA"/>
</dbReference>
<dbReference type="AlphaFoldDB" id="A0A7Y4L919"/>
<evidence type="ECO:0000256" key="3">
    <source>
        <dbReference type="ARBA" id="ARBA00022448"/>
    </source>
</evidence>
<feature type="transmembrane region" description="Helical" evidence="8">
    <location>
        <begin position="239"/>
        <end position="266"/>
    </location>
</feature>
<evidence type="ECO:0000256" key="2">
    <source>
        <dbReference type="ARBA" id="ARBA00007935"/>
    </source>
</evidence>
<dbReference type="InterPro" id="IPR000522">
    <property type="entry name" value="ABC_transptr_permease_BtuC"/>
</dbReference>
<keyword evidence="7 8" id="KW-0472">Membrane</keyword>
<sequence length="331" mass="35825">MAMSRSKILFFCSLTFFLILSMLLALHLGAVTIPWSDIPRLLFNKAQPHELLLHQVLLEIRLPRLLLSMVVGAVLAVAGTVMQALFRNPLAEPGLLGVSSGAALGAVIAIVLFNASLPFIASYAFMGSFLATICAYLVGKRFNGVSGLLLAGIAINAIAFSIIGLLTYIANDTQLRNLMFWSMGSLSNGSWSILSYLIPWSILWFIFLSSQWQALNALLLGERELSHLGFSIKKLRYHLTIGIAFIVGPCVAITGGISFIGLIVPHILRMLLGANHKYLLPAAMLGGALVLSIADSIARTIIIPAELPVGLLTSLLGGPFFLYLLLRQRQL</sequence>
<comment type="similarity">
    <text evidence="2">Belongs to the binding-protein-dependent transport system permease family. FecCD subfamily.</text>
</comment>
<feature type="transmembrane region" description="Helical" evidence="8">
    <location>
        <begin position="189"/>
        <end position="208"/>
    </location>
</feature>
<dbReference type="CDD" id="cd06550">
    <property type="entry name" value="TM_ABC_iron-siderophores_like"/>
    <property type="match status" value="1"/>
</dbReference>
<dbReference type="GO" id="GO:0005886">
    <property type="term" value="C:plasma membrane"/>
    <property type="evidence" value="ECO:0007669"/>
    <property type="project" value="UniProtKB-SubCell"/>
</dbReference>
<protein>
    <submittedName>
        <fullName evidence="9">Iron ABC transporter permease</fullName>
    </submittedName>
</protein>
<dbReference type="PANTHER" id="PTHR30472">
    <property type="entry name" value="FERRIC ENTEROBACTIN TRANSPORT SYSTEM PERMEASE PROTEIN"/>
    <property type="match status" value="1"/>
</dbReference>
<dbReference type="PANTHER" id="PTHR30472:SF25">
    <property type="entry name" value="ABC TRANSPORTER PERMEASE PROTEIN MJ0876-RELATED"/>
    <property type="match status" value="1"/>
</dbReference>
<gene>
    <name evidence="9" type="ORF">HKX40_03265</name>
</gene>
<feature type="transmembrane region" description="Helical" evidence="8">
    <location>
        <begin position="119"/>
        <end position="138"/>
    </location>
</feature>
<keyword evidence="5 8" id="KW-0812">Transmembrane</keyword>
<organism evidence="9 10">
    <name type="scientific">Pelistega europaea</name>
    <dbReference type="NCBI Taxonomy" id="106147"/>
    <lineage>
        <taxon>Bacteria</taxon>
        <taxon>Pseudomonadati</taxon>
        <taxon>Pseudomonadota</taxon>
        <taxon>Betaproteobacteria</taxon>
        <taxon>Burkholderiales</taxon>
        <taxon>Alcaligenaceae</taxon>
        <taxon>Pelistega</taxon>
    </lineage>
</organism>
<evidence type="ECO:0000256" key="7">
    <source>
        <dbReference type="ARBA" id="ARBA00023136"/>
    </source>
</evidence>
<keyword evidence="6 8" id="KW-1133">Transmembrane helix</keyword>